<dbReference type="EMBL" id="BAABAB010000022">
    <property type="protein sequence ID" value="GAA3628737.1"/>
    <property type="molecule type" value="Genomic_DNA"/>
</dbReference>
<dbReference type="PANTHER" id="PTHR20857:SF15">
    <property type="entry name" value="THIAMINE-PHOSPHATE SYNTHASE"/>
    <property type="match status" value="1"/>
</dbReference>
<evidence type="ECO:0000256" key="4">
    <source>
        <dbReference type="ARBA" id="ARBA00022723"/>
    </source>
</evidence>
<feature type="binding site" evidence="10">
    <location>
        <position position="147"/>
    </location>
    <ligand>
        <name>4-amino-2-methyl-5-(diphosphooxymethyl)pyrimidine</name>
        <dbReference type="ChEBI" id="CHEBI:57841"/>
    </ligand>
</feature>
<comment type="pathway">
    <text evidence="2 10 12">Cofactor biosynthesis; thiamine diphosphate biosynthesis; thiamine phosphate from 4-amino-2-methyl-5-diphosphomethylpyrimidine and 4-methyl-5-(2-phosphoethyl)-thiazole: step 1/1.</text>
</comment>
<comment type="cofactor">
    <cofactor evidence="10">
        <name>Mg(2+)</name>
        <dbReference type="ChEBI" id="CHEBI:18420"/>
    </cofactor>
    <text evidence="10">Binds 1 Mg(2+) ion per subunit.</text>
</comment>
<dbReference type="InterPro" id="IPR022998">
    <property type="entry name" value="ThiamineP_synth_TenI"/>
</dbReference>
<proteinExistence type="inferred from homology"/>
<dbReference type="HAMAP" id="MF_00097">
    <property type="entry name" value="TMP_synthase"/>
    <property type="match status" value="1"/>
</dbReference>
<comment type="similarity">
    <text evidence="10 11">Belongs to the thiamine-phosphate synthase family.</text>
</comment>
<feature type="binding site" evidence="10">
    <location>
        <begin position="144"/>
        <end position="146"/>
    </location>
    <ligand>
        <name>2-[(2R,5Z)-2-carboxy-4-methylthiazol-5(2H)-ylidene]ethyl phosphate</name>
        <dbReference type="ChEBI" id="CHEBI:62899"/>
    </ligand>
</feature>
<evidence type="ECO:0000256" key="6">
    <source>
        <dbReference type="ARBA" id="ARBA00022977"/>
    </source>
</evidence>
<evidence type="ECO:0000256" key="2">
    <source>
        <dbReference type="ARBA" id="ARBA00005165"/>
    </source>
</evidence>
<keyword evidence="15" id="KW-1185">Reference proteome</keyword>
<dbReference type="EC" id="2.5.1.3" evidence="10"/>
<feature type="binding site" evidence="10">
    <location>
        <position position="180"/>
    </location>
    <ligand>
        <name>2-[(2R,5Z)-2-carboxy-4-methylthiazol-5(2H)-ylidene]ethyl phosphate</name>
        <dbReference type="ChEBI" id="CHEBI:62899"/>
    </ligand>
</feature>
<keyword evidence="6 10" id="KW-0784">Thiamine biosynthesis</keyword>
<accession>A0ABP7ABF6</accession>
<comment type="catalytic activity">
    <reaction evidence="7 10 11">
        <text>4-methyl-5-(2-phosphooxyethyl)-thiazole + 4-amino-2-methyl-5-(diphosphooxymethyl)pyrimidine + H(+) = thiamine phosphate + diphosphate</text>
        <dbReference type="Rhea" id="RHEA:22328"/>
        <dbReference type="ChEBI" id="CHEBI:15378"/>
        <dbReference type="ChEBI" id="CHEBI:33019"/>
        <dbReference type="ChEBI" id="CHEBI:37575"/>
        <dbReference type="ChEBI" id="CHEBI:57841"/>
        <dbReference type="ChEBI" id="CHEBI:58296"/>
        <dbReference type="EC" id="2.5.1.3"/>
    </reaction>
</comment>
<sequence>MTALLGLATRLKLARLYLCTDTRAGQGDLADFLAEALLGGVDIVQVREKNLDPDAELAALETARSVAQRFPRAIVCVNDSPRLAQRFGADMVHLGQTDGSARKAKSRLHEWALLGRSTHAERETDKAVADEHTDYFCVGPVYATPTKPDYHPVGLELVRYATEVAPPGDPSAKPWFAIGGIDRAHLDEVIEAGARRVCVVRAITEAGDPRAAAAELADRLGAAWEDEAAMRTYTLRALG</sequence>
<dbReference type="RefSeq" id="WP_344806661.1">
    <property type="nucleotide sequence ID" value="NZ_BAABAB010000022.1"/>
</dbReference>
<dbReference type="SUPFAM" id="SSF51391">
    <property type="entry name" value="Thiamin phosphate synthase"/>
    <property type="match status" value="1"/>
</dbReference>
<comment type="caution">
    <text evidence="14">The sequence shown here is derived from an EMBL/GenBank/DDBJ whole genome shotgun (WGS) entry which is preliminary data.</text>
</comment>
<evidence type="ECO:0000256" key="11">
    <source>
        <dbReference type="RuleBase" id="RU003826"/>
    </source>
</evidence>
<dbReference type="NCBIfam" id="TIGR00693">
    <property type="entry name" value="thiE"/>
    <property type="match status" value="1"/>
</dbReference>
<evidence type="ECO:0000256" key="1">
    <source>
        <dbReference type="ARBA" id="ARBA00003814"/>
    </source>
</evidence>
<evidence type="ECO:0000259" key="13">
    <source>
        <dbReference type="Pfam" id="PF02581"/>
    </source>
</evidence>
<evidence type="ECO:0000256" key="10">
    <source>
        <dbReference type="HAMAP-Rule" id="MF_00097"/>
    </source>
</evidence>
<feature type="binding site" evidence="10">
    <location>
        <begin position="45"/>
        <end position="49"/>
    </location>
    <ligand>
        <name>4-amino-2-methyl-5-(diphosphooxymethyl)pyrimidine</name>
        <dbReference type="ChEBI" id="CHEBI:57841"/>
    </ligand>
</feature>
<comment type="catalytic activity">
    <reaction evidence="9 10 11">
        <text>2-[(2R,5Z)-2-carboxy-4-methylthiazol-5(2H)-ylidene]ethyl phosphate + 4-amino-2-methyl-5-(diphosphooxymethyl)pyrimidine + 2 H(+) = thiamine phosphate + CO2 + diphosphate</text>
        <dbReference type="Rhea" id="RHEA:47844"/>
        <dbReference type="ChEBI" id="CHEBI:15378"/>
        <dbReference type="ChEBI" id="CHEBI:16526"/>
        <dbReference type="ChEBI" id="CHEBI:33019"/>
        <dbReference type="ChEBI" id="CHEBI:37575"/>
        <dbReference type="ChEBI" id="CHEBI:57841"/>
        <dbReference type="ChEBI" id="CHEBI:62899"/>
        <dbReference type="EC" id="2.5.1.3"/>
    </reaction>
</comment>
<gene>
    <name evidence="10 14" type="primary">thiE</name>
    <name evidence="14" type="ORF">GCM10022236_33890</name>
</gene>
<evidence type="ECO:0000313" key="15">
    <source>
        <dbReference type="Proteomes" id="UP001501490"/>
    </source>
</evidence>
<organism evidence="14 15">
    <name type="scientific">Microlunatus ginsengisoli</name>
    <dbReference type="NCBI Taxonomy" id="363863"/>
    <lineage>
        <taxon>Bacteria</taxon>
        <taxon>Bacillati</taxon>
        <taxon>Actinomycetota</taxon>
        <taxon>Actinomycetes</taxon>
        <taxon>Propionibacteriales</taxon>
        <taxon>Propionibacteriaceae</taxon>
        <taxon>Microlunatus</taxon>
    </lineage>
</organism>
<protein>
    <recommendedName>
        <fullName evidence="10">Thiamine-phosphate synthase</fullName>
        <shortName evidence="10">TP synthase</shortName>
        <shortName evidence="10">TPS</shortName>
        <ecNumber evidence="10">2.5.1.3</ecNumber>
    </recommendedName>
    <alternativeName>
        <fullName evidence="10">Thiamine-phosphate pyrophosphorylase</fullName>
        <shortName evidence="10">TMP pyrophosphorylase</shortName>
        <shortName evidence="10">TMP-PPase</shortName>
    </alternativeName>
</protein>
<evidence type="ECO:0000256" key="8">
    <source>
        <dbReference type="ARBA" id="ARBA00047851"/>
    </source>
</evidence>
<feature type="binding site" evidence="10">
    <location>
        <position position="78"/>
    </location>
    <ligand>
        <name>4-amino-2-methyl-5-(diphosphooxymethyl)pyrimidine</name>
        <dbReference type="ChEBI" id="CHEBI:57841"/>
    </ligand>
</feature>
<evidence type="ECO:0000256" key="3">
    <source>
        <dbReference type="ARBA" id="ARBA00022679"/>
    </source>
</evidence>
<dbReference type="CDD" id="cd00564">
    <property type="entry name" value="TMP_TenI"/>
    <property type="match status" value="1"/>
</dbReference>
<feature type="binding site" evidence="10">
    <location>
        <position position="117"/>
    </location>
    <ligand>
        <name>4-amino-2-methyl-5-(diphosphooxymethyl)pyrimidine</name>
        <dbReference type="ChEBI" id="CHEBI:57841"/>
    </ligand>
</feature>
<dbReference type="PANTHER" id="PTHR20857">
    <property type="entry name" value="THIAMINE-PHOSPHATE PYROPHOSPHORYLASE"/>
    <property type="match status" value="1"/>
</dbReference>
<comment type="caution">
    <text evidence="10">Lacks conserved residue(s) required for the propagation of feature annotation.</text>
</comment>
<name>A0ABP7ABF6_9ACTN</name>
<evidence type="ECO:0000256" key="7">
    <source>
        <dbReference type="ARBA" id="ARBA00047334"/>
    </source>
</evidence>
<dbReference type="InterPro" id="IPR034291">
    <property type="entry name" value="TMP_synthase"/>
</dbReference>
<keyword evidence="3 10" id="KW-0808">Transferase</keyword>
<evidence type="ECO:0000313" key="14">
    <source>
        <dbReference type="EMBL" id="GAA3628737.1"/>
    </source>
</evidence>
<evidence type="ECO:0000256" key="9">
    <source>
        <dbReference type="ARBA" id="ARBA00047883"/>
    </source>
</evidence>
<dbReference type="Gene3D" id="3.20.20.70">
    <property type="entry name" value="Aldolase class I"/>
    <property type="match status" value="1"/>
</dbReference>
<dbReference type="Proteomes" id="UP001501490">
    <property type="component" value="Unassembled WGS sequence"/>
</dbReference>
<comment type="catalytic activity">
    <reaction evidence="8 10 11">
        <text>2-(2-carboxy-4-methylthiazol-5-yl)ethyl phosphate + 4-amino-2-methyl-5-(diphosphooxymethyl)pyrimidine + 2 H(+) = thiamine phosphate + CO2 + diphosphate</text>
        <dbReference type="Rhea" id="RHEA:47848"/>
        <dbReference type="ChEBI" id="CHEBI:15378"/>
        <dbReference type="ChEBI" id="CHEBI:16526"/>
        <dbReference type="ChEBI" id="CHEBI:33019"/>
        <dbReference type="ChEBI" id="CHEBI:37575"/>
        <dbReference type="ChEBI" id="CHEBI:57841"/>
        <dbReference type="ChEBI" id="CHEBI:62890"/>
        <dbReference type="EC" id="2.5.1.3"/>
    </reaction>
</comment>
<feature type="domain" description="Thiamine phosphate synthase/TenI" evidence="13">
    <location>
        <begin position="16"/>
        <end position="203"/>
    </location>
</feature>
<evidence type="ECO:0000256" key="12">
    <source>
        <dbReference type="RuleBase" id="RU004253"/>
    </source>
</evidence>
<keyword evidence="4 10" id="KW-0479">Metal-binding</keyword>
<keyword evidence="5 10" id="KW-0460">Magnesium</keyword>
<feature type="binding site" evidence="10">
    <location>
        <position position="79"/>
    </location>
    <ligand>
        <name>Mg(2+)</name>
        <dbReference type="ChEBI" id="CHEBI:18420"/>
    </ligand>
</feature>
<feature type="binding site" evidence="10">
    <location>
        <position position="98"/>
    </location>
    <ligand>
        <name>Mg(2+)</name>
        <dbReference type="ChEBI" id="CHEBI:18420"/>
    </ligand>
</feature>
<dbReference type="InterPro" id="IPR013785">
    <property type="entry name" value="Aldolase_TIM"/>
</dbReference>
<dbReference type="Pfam" id="PF02581">
    <property type="entry name" value="TMP-TENI"/>
    <property type="match status" value="1"/>
</dbReference>
<comment type="function">
    <text evidence="1 10">Condenses 4-methyl-5-(beta-hydroxyethyl)thiazole monophosphate (THZ-P) and 2-methyl-4-amino-5-hydroxymethyl pyrimidine pyrophosphate (HMP-PP) to form thiamine monophosphate (TMP).</text>
</comment>
<evidence type="ECO:0000256" key="5">
    <source>
        <dbReference type="ARBA" id="ARBA00022842"/>
    </source>
</evidence>
<reference evidence="15" key="1">
    <citation type="journal article" date="2019" name="Int. J. Syst. Evol. Microbiol.">
        <title>The Global Catalogue of Microorganisms (GCM) 10K type strain sequencing project: providing services to taxonomists for standard genome sequencing and annotation.</title>
        <authorList>
            <consortium name="The Broad Institute Genomics Platform"/>
            <consortium name="The Broad Institute Genome Sequencing Center for Infectious Disease"/>
            <person name="Wu L."/>
            <person name="Ma J."/>
        </authorList>
    </citation>
    <scope>NUCLEOTIDE SEQUENCE [LARGE SCALE GENOMIC DNA]</scope>
    <source>
        <strain evidence="15">JCM 16929</strain>
    </source>
</reference>
<dbReference type="InterPro" id="IPR036206">
    <property type="entry name" value="ThiamineP_synth_sf"/>
</dbReference>